<dbReference type="EMBL" id="AVOT02013925">
    <property type="protein sequence ID" value="MBW0496971.1"/>
    <property type="molecule type" value="Genomic_DNA"/>
</dbReference>
<dbReference type="InterPro" id="IPR047021">
    <property type="entry name" value="REXO1/3/4-like"/>
</dbReference>
<organism evidence="9 10">
    <name type="scientific">Austropuccinia psidii MF-1</name>
    <dbReference type="NCBI Taxonomy" id="1389203"/>
    <lineage>
        <taxon>Eukaryota</taxon>
        <taxon>Fungi</taxon>
        <taxon>Dikarya</taxon>
        <taxon>Basidiomycota</taxon>
        <taxon>Pucciniomycotina</taxon>
        <taxon>Pucciniomycetes</taxon>
        <taxon>Pucciniales</taxon>
        <taxon>Sphaerophragmiaceae</taxon>
        <taxon>Austropuccinia</taxon>
    </lineage>
</organism>
<evidence type="ECO:0000256" key="4">
    <source>
        <dbReference type="ARBA" id="ARBA00022801"/>
    </source>
</evidence>
<feature type="region of interest" description="Disordered" evidence="7">
    <location>
        <begin position="58"/>
        <end position="98"/>
    </location>
</feature>
<evidence type="ECO:0000313" key="10">
    <source>
        <dbReference type="Proteomes" id="UP000765509"/>
    </source>
</evidence>
<dbReference type="PANTHER" id="PTHR12801">
    <property type="entry name" value="RNA EXONUCLEASE REXO1 / RECO3 FAMILY MEMBER-RELATED"/>
    <property type="match status" value="1"/>
</dbReference>
<dbReference type="InterPro" id="IPR012337">
    <property type="entry name" value="RNaseH-like_sf"/>
</dbReference>
<keyword evidence="10" id="KW-1185">Reference proteome</keyword>
<dbReference type="AlphaFoldDB" id="A0A9Q3DAN1"/>
<dbReference type="GO" id="GO:0003676">
    <property type="term" value="F:nucleic acid binding"/>
    <property type="evidence" value="ECO:0007669"/>
    <property type="project" value="InterPro"/>
</dbReference>
<sequence length="581" mass="65762">MLPTLRLFNSIACPDHRPPKSVCSRQPCLFSHLISHITTSHNINLNLNLNNDTNNKLINSSSSTSDPKKKLKPCHNQIKTSQTSISSSSGSISSKSQPANSLRSICLNQKTPSNHNSNSLNPPRISINKSSISHTSIPTRQKLLQNIYNDYISFYTTKLNLPDHLARALAHDDSLEEELDCYQKSNKSTYRNTVIGRIVAIRRRFKQLEDLDELNQEDRVKYLTGNMSKFQLAQAQKKIIQENQNWYLNHQKLEKFILSKEKMFKLDYITEIPQDFIDQNHLTSKIDQQTCERCSNSFNIIHSNQDLSQEALEECTFHWGKPIIERVDGLKQRIFTCCHASLDTGSNNQGCTKGPHVFIEKSLTKLHHKSPFVRLPLSSPQDIKPLRLAAIDCELIYTSEGMSLARVTVVIPASMGQETLLDEYIIIPPTIQILDLNTRFSGIRSSSILRPGSGCQAKFNLVQVRQELIRLGFSSQTIICGHGLENDLKALRIIHDRCIDTVDLFPHPRGLPMRMSLKKLASIFLNKLIQQGGSIDEEESGKIEGEINKDQVKQSENLKGHDSLEDATVSLELVKYKVQQS</sequence>
<name>A0A9Q3DAN1_9BASI</name>
<dbReference type="InterPro" id="IPR013520">
    <property type="entry name" value="Ribonucl_H"/>
</dbReference>
<evidence type="ECO:0000256" key="2">
    <source>
        <dbReference type="ARBA" id="ARBA00006357"/>
    </source>
</evidence>
<feature type="compositionally biased region" description="Low complexity" evidence="7">
    <location>
        <begin position="77"/>
        <end position="97"/>
    </location>
</feature>
<evidence type="ECO:0000256" key="1">
    <source>
        <dbReference type="ARBA" id="ARBA00004123"/>
    </source>
</evidence>
<dbReference type="Proteomes" id="UP000765509">
    <property type="component" value="Unassembled WGS sequence"/>
</dbReference>
<keyword evidence="5" id="KW-0269">Exonuclease</keyword>
<comment type="caution">
    <text evidence="9">The sequence shown here is derived from an EMBL/GenBank/DDBJ whole genome shotgun (WGS) entry which is preliminary data.</text>
</comment>
<feature type="domain" description="Exonuclease" evidence="8">
    <location>
        <begin position="387"/>
        <end position="581"/>
    </location>
</feature>
<proteinExistence type="inferred from homology"/>
<dbReference type="OrthoDB" id="8191639at2759"/>
<comment type="similarity">
    <text evidence="2">Belongs to the REXO1/REXO3 family.</text>
</comment>
<keyword evidence="3" id="KW-0540">Nuclease</keyword>
<dbReference type="SMART" id="SM00479">
    <property type="entry name" value="EXOIII"/>
    <property type="match status" value="1"/>
</dbReference>
<evidence type="ECO:0000256" key="3">
    <source>
        <dbReference type="ARBA" id="ARBA00022722"/>
    </source>
</evidence>
<dbReference type="CDD" id="cd06145">
    <property type="entry name" value="REX1_like"/>
    <property type="match status" value="1"/>
</dbReference>
<evidence type="ECO:0000256" key="5">
    <source>
        <dbReference type="ARBA" id="ARBA00022839"/>
    </source>
</evidence>
<accession>A0A9Q3DAN1</accession>
<gene>
    <name evidence="9" type="ORF">O181_036686</name>
</gene>
<keyword evidence="4" id="KW-0378">Hydrolase</keyword>
<protein>
    <recommendedName>
        <fullName evidence="8">Exonuclease domain-containing protein</fullName>
    </recommendedName>
</protein>
<dbReference type="GO" id="GO:0004527">
    <property type="term" value="F:exonuclease activity"/>
    <property type="evidence" value="ECO:0007669"/>
    <property type="project" value="UniProtKB-KW"/>
</dbReference>
<evidence type="ECO:0000259" key="8">
    <source>
        <dbReference type="SMART" id="SM00479"/>
    </source>
</evidence>
<comment type="subcellular location">
    <subcellularLocation>
        <location evidence="1">Nucleus</location>
    </subcellularLocation>
</comment>
<keyword evidence="6" id="KW-0539">Nucleus</keyword>
<dbReference type="InterPro" id="IPR036397">
    <property type="entry name" value="RNaseH_sf"/>
</dbReference>
<evidence type="ECO:0000256" key="6">
    <source>
        <dbReference type="ARBA" id="ARBA00023242"/>
    </source>
</evidence>
<dbReference type="PANTHER" id="PTHR12801:SF115">
    <property type="entry name" value="FI18136P1-RELATED"/>
    <property type="match status" value="1"/>
</dbReference>
<dbReference type="Gene3D" id="3.30.420.10">
    <property type="entry name" value="Ribonuclease H-like superfamily/Ribonuclease H"/>
    <property type="match status" value="1"/>
</dbReference>
<evidence type="ECO:0000313" key="9">
    <source>
        <dbReference type="EMBL" id="MBW0496971.1"/>
    </source>
</evidence>
<evidence type="ECO:0000256" key="7">
    <source>
        <dbReference type="SAM" id="MobiDB-lite"/>
    </source>
</evidence>
<dbReference type="GO" id="GO:0005634">
    <property type="term" value="C:nucleus"/>
    <property type="evidence" value="ECO:0007669"/>
    <property type="project" value="UniProtKB-SubCell"/>
</dbReference>
<dbReference type="SUPFAM" id="SSF53098">
    <property type="entry name" value="Ribonuclease H-like"/>
    <property type="match status" value="1"/>
</dbReference>
<reference evidence="9" key="1">
    <citation type="submission" date="2021-03" db="EMBL/GenBank/DDBJ databases">
        <title>Draft genome sequence of rust myrtle Austropuccinia psidii MF-1, a brazilian biotype.</title>
        <authorList>
            <person name="Quecine M.C."/>
            <person name="Pachon D.M.R."/>
            <person name="Bonatelli M.L."/>
            <person name="Correr F.H."/>
            <person name="Franceschini L.M."/>
            <person name="Leite T.F."/>
            <person name="Margarido G.R.A."/>
            <person name="Almeida C.A."/>
            <person name="Ferrarezi J.A."/>
            <person name="Labate C.A."/>
        </authorList>
    </citation>
    <scope>NUCLEOTIDE SEQUENCE</scope>
    <source>
        <strain evidence="9">MF-1</strain>
    </source>
</reference>
<dbReference type="InterPro" id="IPR034922">
    <property type="entry name" value="REX1-like_exo"/>
</dbReference>